<sequence length="398" mass="44496">MAQDENKSALRKRRKKRTKQSGVKWGRLIFVILLLIAVVGGLVYGVSQAVSYVQTSLSSSSTSADTSATMSDENQPRTTVPTVSVEQQAVDKPIYVLVVGKDTNNPAQSDSLFLMAINEEQKTMDIIGIPSNSKIESRNQKSVDMLNTMYSQGGIELTKAVVEDIFRISIPYYIVVDEAAFKKTNDVYGNRDMYVEQNMSHVDSATGKEDISLRRGFQTLNSENALGYLRYSDDNNDTFTRVQRQERFLKLLLDQSLSSFTVTNSYHIWRVWDEYESNISTYDAISLMMKIGRMAQENIHFYILPGEKESIDGKIYWNINPTESQRLVGIMMGDLPADDANGNLTKTPTVSESTTSTVKSEDSKSEERTTSTSTPKEPGETESDTTSNTPSKSNSTKE</sequence>
<dbReference type="PANTHER" id="PTHR33392:SF6">
    <property type="entry name" value="POLYISOPRENYL-TEICHOIC ACID--PEPTIDOGLYCAN TEICHOIC ACID TRANSFERASE TAGU"/>
    <property type="match status" value="1"/>
</dbReference>
<dbReference type="Pfam" id="PF03816">
    <property type="entry name" value="LytR_cpsA_psr"/>
    <property type="match status" value="1"/>
</dbReference>
<comment type="similarity">
    <text evidence="1">Belongs to the LytR/CpsA/Psr (LCP) family.</text>
</comment>
<feature type="compositionally biased region" description="Low complexity" evidence="2">
    <location>
        <begin position="385"/>
        <end position="398"/>
    </location>
</feature>
<dbReference type="InterPro" id="IPR004474">
    <property type="entry name" value="LytR_CpsA_psr"/>
</dbReference>
<comment type="caution">
    <text evidence="4">The sequence shown here is derived from an EMBL/GenBank/DDBJ whole genome shotgun (WGS) entry which is preliminary data.</text>
</comment>
<dbReference type="PANTHER" id="PTHR33392">
    <property type="entry name" value="POLYISOPRENYL-TEICHOIC ACID--PEPTIDOGLYCAN TEICHOIC ACID TRANSFERASE TAGU"/>
    <property type="match status" value="1"/>
</dbReference>
<proteinExistence type="inferred from homology"/>
<evidence type="ECO:0000256" key="2">
    <source>
        <dbReference type="SAM" id="MobiDB-lite"/>
    </source>
</evidence>
<dbReference type="EMBL" id="JAWJZB010000006">
    <property type="protein sequence ID" value="MDV5088419.1"/>
    <property type="molecule type" value="Genomic_DNA"/>
</dbReference>
<reference evidence="4 5" key="1">
    <citation type="submission" date="2023-10" db="EMBL/GenBank/DDBJ databases">
        <title>Veillonella sp. nov., isolated from a pig farm feces dump.</title>
        <authorList>
            <person name="Chang Y.-H."/>
        </authorList>
    </citation>
    <scope>NUCLEOTIDE SEQUENCE [LARGE SCALE GENOMIC DNA]</scope>
    <source>
        <strain evidence="4 5">YH-vei2233</strain>
    </source>
</reference>
<evidence type="ECO:0000313" key="4">
    <source>
        <dbReference type="EMBL" id="MDV5088419.1"/>
    </source>
</evidence>
<protein>
    <submittedName>
        <fullName evidence="4">LCP family protein</fullName>
    </submittedName>
</protein>
<accession>A0ABU3Z936</accession>
<feature type="domain" description="Cell envelope-related transcriptional attenuator" evidence="3">
    <location>
        <begin position="109"/>
        <end position="256"/>
    </location>
</feature>
<dbReference type="RefSeq" id="WP_317329956.1">
    <property type="nucleotide sequence ID" value="NZ_JAWJZA010000003.1"/>
</dbReference>
<feature type="compositionally biased region" description="Basic and acidic residues" evidence="2">
    <location>
        <begin position="359"/>
        <end position="369"/>
    </location>
</feature>
<keyword evidence="5" id="KW-1185">Reference proteome</keyword>
<gene>
    <name evidence="4" type="ORF">RVY80_06095</name>
</gene>
<dbReference type="InterPro" id="IPR050922">
    <property type="entry name" value="LytR/CpsA/Psr_CW_biosynth"/>
</dbReference>
<organism evidence="4 5">
    <name type="scientific">Veillonella absiana</name>
    <dbReference type="NCBI Taxonomy" id="3079305"/>
    <lineage>
        <taxon>Bacteria</taxon>
        <taxon>Bacillati</taxon>
        <taxon>Bacillota</taxon>
        <taxon>Negativicutes</taxon>
        <taxon>Veillonellales</taxon>
        <taxon>Veillonellaceae</taxon>
        <taxon>Veillonella</taxon>
    </lineage>
</organism>
<evidence type="ECO:0000313" key="5">
    <source>
        <dbReference type="Proteomes" id="UP001272515"/>
    </source>
</evidence>
<evidence type="ECO:0000256" key="1">
    <source>
        <dbReference type="ARBA" id="ARBA00006068"/>
    </source>
</evidence>
<feature type="region of interest" description="Disordered" evidence="2">
    <location>
        <begin position="339"/>
        <end position="398"/>
    </location>
</feature>
<dbReference type="NCBIfam" id="TIGR00350">
    <property type="entry name" value="lytR_cpsA_psr"/>
    <property type="match status" value="1"/>
</dbReference>
<dbReference type="Proteomes" id="UP001272515">
    <property type="component" value="Unassembled WGS sequence"/>
</dbReference>
<dbReference type="Gene3D" id="3.40.630.190">
    <property type="entry name" value="LCP protein"/>
    <property type="match status" value="1"/>
</dbReference>
<name>A0ABU3Z936_9FIRM</name>
<feature type="compositionally biased region" description="Low complexity" evidence="2">
    <location>
        <begin position="345"/>
        <end position="358"/>
    </location>
</feature>
<evidence type="ECO:0000259" key="3">
    <source>
        <dbReference type="Pfam" id="PF03816"/>
    </source>
</evidence>